<keyword evidence="4 5" id="KW-0472">Membrane</keyword>
<feature type="transmembrane region" description="Helical" evidence="5">
    <location>
        <begin position="188"/>
        <end position="211"/>
    </location>
</feature>
<keyword evidence="3 5" id="KW-1133">Transmembrane helix</keyword>
<evidence type="ECO:0000256" key="1">
    <source>
        <dbReference type="ARBA" id="ARBA00004127"/>
    </source>
</evidence>
<evidence type="ECO:0000256" key="5">
    <source>
        <dbReference type="SAM" id="Phobius"/>
    </source>
</evidence>
<keyword evidence="2 5" id="KW-0812">Transmembrane</keyword>
<dbReference type="Proteomes" id="UP000050360">
    <property type="component" value="Unassembled WGS sequence"/>
</dbReference>
<keyword evidence="6" id="KW-0808">Transferase</keyword>
<gene>
    <name evidence="6" type="ORF">MPEBLZ_03420</name>
</gene>
<dbReference type="Pfam" id="PF04191">
    <property type="entry name" value="PEMT"/>
    <property type="match status" value="1"/>
</dbReference>
<dbReference type="GO" id="GO:0012505">
    <property type="term" value="C:endomembrane system"/>
    <property type="evidence" value="ECO:0007669"/>
    <property type="project" value="UniProtKB-SubCell"/>
</dbReference>
<dbReference type="Gene3D" id="1.20.120.1630">
    <property type="match status" value="1"/>
</dbReference>
<feature type="transmembrane region" description="Helical" evidence="5">
    <location>
        <begin position="140"/>
        <end position="160"/>
    </location>
</feature>
<dbReference type="PANTHER" id="PTHR12714:SF9">
    <property type="entry name" value="PROTEIN-S-ISOPRENYLCYSTEINE O-METHYLTRANSFERASE"/>
    <property type="match status" value="1"/>
</dbReference>
<proteinExistence type="predicted"/>
<name>A0A0P8C5T0_9EURY</name>
<organism evidence="6 7">
    <name type="scientific">Candidatus Methanoperedens nitratireducens</name>
    <dbReference type="NCBI Taxonomy" id="1392998"/>
    <lineage>
        <taxon>Archaea</taxon>
        <taxon>Methanobacteriati</taxon>
        <taxon>Methanobacteriota</taxon>
        <taxon>Stenosarchaea group</taxon>
        <taxon>Methanomicrobia</taxon>
        <taxon>Methanosarcinales</taxon>
        <taxon>ANME-2 cluster</taxon>
        <taxon>Candidatus Methanoperedentaceae</taxon>
        <taxon>Candidatus Methanoperedens</taxon>
    </lineage>
</organism>
<evidence type="ECO:0000256" key="2">
    <source>
        <dbReference type="ARBA" id="ARBA00022692"/>
    </source>
</evidence>
<dbReference type="GO" id="GO:0008168">
    <property type="term" value="F:methyltransferase activity"/>
    <property type="evidence" value="ECO:0007669"/>
    <property type="project" value="UniProtKB-KW"/>
</dbReference>
<dbReference type="PANTHER" id="PTHR12714">
    <property type="entry name" value="PROTEIN-S ISOPRENYLCYSTEINE O-METHYLTRANSFERASE"/>
    <property type="match status" value="1"/>
</dbReference>
<dbReference type="AlphaFoldDB" id="A0A0P8C5T0"/>
<dbReference type="GO" id="GO:0032259">
    <property type="term" value="P:methylation"/>
    <property type="evidence" value="ECO:0007669"/>
    <property type="project" value="UniProtKB-KW"/>
</dbReference>
<evidence type="ECO:0000313" key="6">
    <source>
        <dbReference type="EMBL" id="KPQ42033.1"/>
    </source>
</evidence>
<sequence length="262" mass="29385">MKIRKFSGNLISLGFIALMALALFKGISVLLGYENPANIEGSGHHAFTDYAYSNWGATLFSVGIFSVFVLSFLTPLKKQNWRTLGIYEAFIIALFSEMYGFPLTIYVLSSLFGLNLSFGHAQGHLLGVLISSAGLMSMDAAWALVMVTSSMVIFLGLFLMSKGWSMIHATSGELVTGGIYRYVRHPQYLGLIVLTVGLLIQWPTIITLLMWPVLVTMYYRLAKREEKEAMEAFGGRYEEYRRQVPMFLPFPIRRNTGSQVML</sequence>
<evidence type="ECO:0000256" key="4">
    <source>
        <dbReference type="ARBA" id="ARBA00023136"/>
    </source>
</evidence>
<dbReference type="EMBL" id="LKCM01000273">
    <property type="protein sequence ID" value="KPQ42033.1"/>
    <property type="molecule type" value="Genomic_DNA"/>
</dbReference>
<dbReference type="InterPro" id="IPR007318">
    <property type="entry name" value="Phopholipid_MeTrfase"/>
</dbReference>
<feature type="transmembrane region" description="Helical" evidence="5">
    <location>
        <begin position="53"/>
        <end position="73"/>
    </location>
</feature>
<evidence type="ECO:0000313" key="7">
    <source>
        <dbReference type="Proteomes" id="UP000050360"/>
    </source>
</evidence>
<comment type="caution">
    <text evidence="6">The sequence shown here is derived from an EMBL/GenBank/DDBJ whole genome shotgun (WGS) entry which is preliminary data.</text>
</comment>
<feature type="transmembrane region" description="Helical" evidence="5">
    <location>
        <begin position="12"/>
        <end position="33"/>
    </location>
</feature>
<accession>A0A0P8C5T0</accession>
<evidence type="ECO:0000256" key="3">
    <source>
        <dbReference type="ARBA" id="ARBA00022989"/>
    </source>
</evidence>
<dbReference type="PATRIC" id="fig|1719120.3.peg.3712"/>
<feature type="transmembrane region" description="Helical" evidence="5">
    <location>
        <begin position="85"/>
        <end position="108"/>
    </location>
</feature>
<protein>
    <submittedName>
        <fullName evidence="6">Isoprenylcysteine carboxyl methyltransferase (ICMT) family protein</fullName>
    </submittedName>
</protein>
<reference evidence="6 7" key="1">
    <citation type="submission" date="2015-09" db="EMBL/GenBank/DDBJ databases">
        <title>A metagenomics-based metabolic model of nitrate-dependent anaerobic oxidation of methane by Methanoperedens-like archaea.</title>
        <authorList>
            <person name="Arshad A."/>
            <person name="Speth D.R."/>
            <person name="De Graaf R.M."/>
            <person name="Op Den Camp H.J."/>
            <person name="Jetten M.S."/>
            <person name="Welte C.U."/>
        </authorList>
    </citation>
    <scope>NUCLEOTIDE SEQUENCE [LARGE SCALE GENOMIC DNA]</scope>
</reference>
<keyword evidence="6" id="KW-0489">Methyltransferase</keyword>
<comment type="subcellular location">
    <subcellularLocation>
        <location evidence="1">Endomembrane system</location>
        <topology evidence="1">Multi-pass membrane protein</topology>
    </subcellularLocation>
</comment>